<gene>
    <name evidence="1" type="ORF">L2E82_07014</name>
</gene>
<dbReference type="Proteomes" id="UP001055811">
    <property type="component" value="Linkage Group LG02"/>
</dbReference>
<comment type="caution">
    <text evidence="1">The sequence shown here is derived from an EMBL/GenBank/DDBJ whole genome shotgun (WGS) entry which is preliminary data.</text>
</comment>
<evidence type="ECO:0000313" key="1">
    <source>
        <dbReference type="EMBL" id="KAI3778041.1"/>
    </source>
</evidence>
<protein>
    <submittedName>
        <fullName evidence="1">Uncharacterized protein</fullName>
    </submittedName>
</protein>
<accession>A0ACB9G480</accession>
<evidence type="ECO:0000313" key="2">
    <source>
        <dbReference type="Proteomes" id="UP001055811"/>
    </source>
</evidence>
<reference evidence="1 2" key="2">
    <citation type="journal article" date="2022" name="Mol. Ecol. Resour.">
        <title>The genomes of chicory, endive, great burdock and yacon provide insights into Asteraceae paleo-polyploidization history and plant inulin production.</title>
        <authorList>
            <person name="Fan W."/>
            <person name="Wang S."/>
            <person name="Wang H."/>
            <person name="Wang A."/>
            <person name="Jiang F."/>
            <person name="Liu H."/>
            <person name="Zhao H."/>
            <person name="Xu D."/>
            <person name="Zhang Y."/>
        </authorList>
    </citation>
    <scope>NUCLEOTIDE SEQUENCE [LARGE SCALE GENOMIC DNA]</scope>
    <source>
        <strain evidence="2">cv. Punajuju</strain>
        <tissue evidence="1">Leaves</tissue>
    </source>
</reference>
<keyword evidence="2" id="KW-1185">Reference proteome</keyword>
<sequence length="94" mass="10791">MAAIIITNVIRLMDFRAKFDFGKSDNLILLLVYARSLAFSLSQSQLFRCLSETINAERRAISLLSPVWIQSISGFRRRLILISDNSENNSNRLR</sequence>
<organism evidence="1 2">
    <name type="scientific">Cichorium intybus</name>
    <name type="common">Chicory</name>
    <dbReference type="NCBI Taxonomy" id="13427"/>
    <lineage>
        <taxon>Eukaryota</taxon>
        <taxon>Viridiplantae</taxon>
        <taxon>Streptophyta</taxon>
        <taxon>Embryophyta</taxon>
        <taxon>Tracheophyta</taxon>
        <taxon>Spermatophyta</taxon>
        <taxon>Magnoliopsida</taxon>
        <taxon>eudicotyledons</taxon>
        <taxon>Gunneridae</taxon>
        <taxon>Pentapetalae</taxon>
        <taxon>asterids</taxon>
        <taxon>campanulids</taxon>
        <taxon>Asterales</taxon>
        <taxon>Asteraceae</taxon>
        <taxon>Cichorioideae</taxon>
        <taxon>Cichorieae</taxon>
        <taxon>Cichoriinae</taxon>
        <taxon>Cichorium</taxon>
    </lineage>
</organism>
<reference evidence="2" key="1">
    <citation type="journal article" date="2022" name="Mol. Ecol. Resour.">
        <title>The genomes of chicory, endive, great burdock and yacon provide insights into Asteraceae palaeo-polyploidization history and plant inulin production.</title>
        <authorList>
            <person name="Fan W."/>
            <person name="Wang S."/>
            <person name="Wang H."/>
            <person name="Wang A."/>
            <person name="Jiang F."/>
            <person name="Liu H."/>
            <person name="Zhao H."/>
            <person name="Xu D."/>
            <person name="Zhang Y."/>
        </authorList>
    </citation>
    <scope>NUCLEOTIDE SEQUENCE [LARGE SCALE GENOMIC DNA]</scope>
    <source>
        <strain evidence="2">cv. Punajuju</strain>
    </source>
</reference>
<dbReference type="EMBL" id="CM042010">
    <property type="protein sequence ID" value="KAI3778041.1"/>
    <property type="molecule type" value="Genomic_DNA"/>
</dbReference>
<proteinExistence type="predicted"/>
<name>A0ACB9G480_CICIN</name>